<evidence type="ECO:0000256" key="2">
    <source>
        <dbReference type="ARBA" id="ARBA00022448"/>
    </source>
</evidence>
<dbReference type="InterPro" id="IPR004638">
    <property type="entry name" value="EmrB-like"/>
</dbReference>
<name>A0A2V3DWF0_9MICC</name>
<feature type="domain" description="Major facilitator superfamily (MFS) profile" evidence="9">
    <location>
        <begin position="24"/>
        <end position="484"/>
    </location>
</feature>
<evidence type="ECO:0000313" key="10">
    <source>
        <dbReference type="EMBL" id="PXA69619.1"/>
    </source>
</evidence>
<feature type="transmembrane region" description="Helical" evidence="8">
    <location>
        <begin position="281"/>
        <end position="304"/>
    </location>
</feature>
<evidence type="ECO:0000259" key="9">
    <source>
        <dbReference type="PROSITE" id="PS50850"/>
    </source>
</evidence>
<feature type="compositionally biased region" description="Low complexity" evidence="7">
    <location>
        <begin position="551"/>
        <end position="560"/>
    </location>
</feature>
<comment type="caution">
    <text evidence="10">The sequence shown here is derived from an EMBL/GenBank/DDBJ whole genome shotgun (WGS) entry which is preliminary data.</text>
</comment>
<feature type="transmembrane region" description="Helical" evidence="8">
    <location>
        <begin position="22"/>
        <end position="42"/>
    </location>
</feature>
<feature type="transmembrane region" description="Helical" evidence="8">
    <location>
        <begin position="91"/>
        <end position="117"/>
    </location>
</feature>
<dbReference type="EMBL" id="QHLZ01000001">
    <property type="protein sequence ID" value="PXA69619.1"/>
    <property type="molecule type" value="Genomic_DNA"/>
</dbReference>
<dbReference type="Gene3D" id="1.20.1720.10">
    <property type="entry name" value="Multidrug resistance protein D"/>
    <property type="match status" value="1"/>
</dbReference>
<protein>
    <submittedName>
        <fullName evidence="10">MFS transporter</fullName>
    </submittedName>
</protein>
<feature type="transmembrane region" description="Helical" evidence="8">
    <location>
        <begin position="149"/>
        <end position="171"/>
    </location>
</feature>
<dbReference type="InterPro" id="IPR036259">
    <property type="entry name" value="MFS_trans_sf"/>
</dbReference>
<dbReference type="Pfam" id="PF07690">
    <property type="entry name" value="MFS_1"/>
    <property type="match status" value="1"/>
</dbReference>
<dbReference type="SUPFAM" id="SSF103473">
    <property type="entry name" value="MFS general substrate transporter"/>
    <property type="match status" value="1"/>
</dbReference>
<dbReference type="RefSeq" id="WP_110104903.1">
    <property type="nucleotide sequence ID" value="NZ_JACBZZ010000001.1"/>
</dbReference>
<comment type="subcellular location">
    <subcellularLocation>
        <location evidence="1">Cell membrane</location>
        <topology evidence="1">Multi-pass membrane protein</topology>
    </subcellularLocation>
</comment>
<dbReference type="InterPro" id="IPR005829">
    <property type="entry name" value="Sugar_transporter_CS"/>
</dbReference>
<evidence type="ECO:0000256" key="7">
    <source>
        <dbReference type="SAM" id="MobiDB-lite"/>
    </source>
</evidence>
<dbReference type="PROSITE" id="PS00216">
    <property type="entry name" value="SUGAR_TRANSPORT_1"/>
    <property type="match status" value="1"/>
</dbReference>
<reference evidence="10 11" key="1">
    <citation type="submission" date="2018-05" db="EMBL/GenBank/DDBJ databases">
        <title>Genetic diversity of glacier-inhabiting Cryobacterium bacteria in China and description of Cryobacterium mengkeensis sp. nov. and Arthrobacter glacialis sp. nov.</title>
        <authorList>
            <person name="Liu Q."/>
            <person name="Xin Y.-H."/>
        </authorList>
    </citation>
    <scope>NUCLEOTIDE SEQUENCE [LARGE SCALE GENOMIC DNA]</scope>
    <source>
        <strain evidence="10 11">GP3</strain>
    </source>
</reference>
<feature type="transmembrane region" description="Helical" evidence="8">
    <location>
        <begin position="177"/>
        <end position="199"/>
    </location>
</feature>
<proteinExistence type="predicted"/>
<keyword evidence="5 8" id="KW-1133">Transmembrane helix</keyword>
<evidence type="ECO:0000256" key="4">
    <source>
        <dbReference type="ARBA" id="ARBA00022692"/>
    </source>
</evidence>
<feature type="region of interest" description="Disordered" evidence="7">
    <location>
        <begin position="488"/>
        <end position="560"/>
    </location>
</feature>
<feature type="transmembrane region" description="Helical" evidence="8">
    <location>
        <begin position="370"/>
        <end position="388"/>
    </location>
</feature>
<evidence type="ECO:0000256" key="3">
    <source>
        <dbReference type="ARBA" id="ARBA00022475"/>
    </source>
</evidence>
<dbReference type="GO" id="GO:0005886">
    <property type="term" value="C:plasma membrane"/>
    <property type="evidence" value="ECO:0007669"/>
    <property type="project" value="UniProtKB-SubCell"/>
</dbReference>
<dbReference type="PANTHER" id="PTHR42718">
    <property type="entry name" value="MAJOR FACILITATOR SUPERFAMILY MULTIDRUG TRANSPORTER MFSC"/>
    <property type="match status" value="1"/>
</dbReference>
<feature type="compositionally biased region" description="Gly residues" evidence="7">
    <location>
        <begin position="541"/>
        <end position="550"/>
    </location>
</feature>
<dbReference type="CDD" id="cd17321">
    <property type="entry name" value="MFS_MMR_MDR_like"/>
    <property type="match status" value="1"/>
</dbReference>
<keyword evidence="4 8" id="KW-0812">Transmembrane</keyword>
<dbReference type="InterPro" id="IPR020846">
    <property type="entry name" value="MFS_dom"/>
</dbReference>
<keyword evidence="2" id="KW-0813">Transport</keyword>
<dbReference type="Proteomes" id="UP000246303">
    <property type="component" value="Unassembled WGS sequence"/>
</dbReference>
<dbReference type="AlphaFoldDB" id="A0A2V3DWF0"/>
<evidence type="ECO:0000313" key="11">
    <source>
        <dbReference type="Proteomes" id="UP000246303"/>
    </source>
</evidence>
<feature type="transmembrane region" description="Helical" evidence="8">
    <location>
        <begin position="460"/>
        <end position="480"/>
    </location>
</feature>
<dbReference type="PANTHER" id="PTHR42718:SF46">
    <property type="entry name" value="BLR6921 PROTEIN"/>
    <property type="match status" value="1"/>
</dbReference>
<dbReference type="OrthoDB" id="3218494at2"/>
<dbReference type="GO" id="GO:0022857">
    <property type="term" value="F:transmembrane transporter activity"/>
    <property type="evidence" value="ECO:0007669"/>
    <property type="project" value="InterPro"/>
</dbReference>
<organism evidence="10 11">
    <name type="scientific">Arthrobacter psychrochitiniphilus</name>
    <dbReference type="NCBI Taxonomy" id="291045"/>
    <lineage>
        <taxon>Bacteria</taxon>
        <taxon>Bacillati</taxon>
        <taxon>Actinomycetota</taxon>
        <taxon>Actinomycetes</taxon>
        <taxon>Micrococcales</taxon>
        <taxon>Micrococcaceae</taxon>
        <taxon>Arthrobacter</taxon>
    </lineage>
</organism>
<feature type="transmembrane region" description="Helical" evidence="8">
    <location>
        <begin position="211"/>
        <end position="230"/>
    </location>
</feature>
<sequence>MAHLQSTITGGSATALVSSRRWWTLGTVALAQLMVVLDTTVVNIALPSAQHDLGFSDGERQWVITAYTLAFGSLLLLGGRLSDLVGRKRMFLIGLVGFASASALGGASTSFGMLIFARSLQGALGAMLAPTALAVLTTTFTIPKERSRAFGVFGAIAGAGGAVGLLVGGFVTEDLNWRWNLYINVVIAFFAVIMASIFIDKSRGGGPRPKLDLPGTILVSAGLFSIVYGFSNAETHGWGSPLTWGMLVGAAVLLCIFVLWQRRAVHPLLPLKIVLDRNRGAAFISVLIAGAGMFGIFLFVTYYVQTSLHYSPIQAGIGFLPMIGTLIVAAQLATNLLLPKMGPKIVVPAGMIVACIGLVALTRLGLESSYAGGLLPALMIVGFGLGLIMPTSIQTATYGVEGDFAGVASAMVNTSQQVGGSIGTALLNTLAATAATAYAASHLPVTPEVLAQAAVHSYSVAYWWAAGFFAFGALMSALLFRRHHADAHPTNPQATEPQHTGAHLAPVTTPGDSFEPFSTSAAFPEKHGRHELHGKHEKAGSGIGEGGFGQGSQAELAPDA</sequence>
<feature type="transmembrane region" description="Helical" evidence="8">
    <location>
        <begin position="62"/>
        <end position="79"/>
    </location>
</feature>
<dbReference type="InterPro" id="IPR011701">
    <property type="entry name" value="MFS"/>
</dbReference>
<evidence type="ECO:0000256" key="8">
    <source>
        <dbReference type="SAM" id="Phobius"/>
    </source>
</evidence>
<feature type="compositionally biased region" description="Basic residues" evidence="7">
    <location>
        <begin position="527"/>
        <end position="536"/>
    </location>
</feature>
<dbReference type="Gene3D" id="1.20.1250.20">
    <property type="entry name" value="MFS general substrate transporter like domains"/>
    <property type="match status" value="1"/>
</dbReference>
<feature type="transmembrane region" description="Helical" evidence="8">
    <location>
        <begin position="242"/>
        <end position="260"/>
    </location>
</feature>
<evidence type="ECO:0000256" key="5">
    <source>
        <dbReference type="ARBA" id="ARBA00022989"/>
    </source>
</evidence>
<evidence type="ECO:0000256" key="6">
    <source>
        <dbReference type="ARBA" id="ARBA00023136"/>
    </source>
</evidence>
<dbReference type="PROSITE" id="PS50850">
    <property type="entry name" value="MFS"/>
    <property type="match status" value="1"/>
</dbReference>
<keyword evidence="11" id="KW-1185">Reference proteome</keyword>
<dbReference type="NCBIfam" id="TIGR00711">
    <property type="entry name" value="efflux_EmrB"/>
    <property type="match status" value="1"/>
</dbReference>
<feature type="transmembrane region" description="Helical" evidence="8">
    <location>
        <begin position="418"/>
        <end position="440"/>
    </location>
</feature>
<accession>A0A2V3DWF0</accession>
<dbReference type="PRINTS" id="PR01036">
    <property type="entry name" value="TCRTETB"/>
</dbReference>
<evidence type="ECO:0000256" key="1">
    <source>
        <dbReference type="ARBA" id="ARBA00004651"/>
    </source>
</evidence>
<keyword evidence="6 8" id="KW-0472">Membrane</keyword>
<feature type="transmembrane region" description="Helical" evidence="8">
    <location>
        <begin position="345"/>
        <end position="364"/>
    </location>
</feature>
<keyword evidence="3" id="KW-1003">Cell membrane</keyword>
<gene>
    <name evidence="10" type="ORF">CVS29_00870</name>
</gene>
<feature type="transmembrane region" description="Helical" evidence="8">
    <location>
        <begin position="123"/>
        <end position="142"/>
    </location>
</feature>
<feature type="transmembrane region" description="Helical" evidence="8">
    <location>
        <begin position="316"/>
        <end position="338"/>
    </location>
</feature>